<accession>A0ABQ3NJG1</accession>
<dbReference type="EMBL" id="BNDV01000008">
    <property type="protein sequence ID" value="GHI12916.1"/>
    <property type="molecule type" value="Genomic_DNA"/>
</dbReference>
<feature type="transmembrane region" description="Helical" evidence="1">
    <location>
        <begin position="173"/>
        <end position="193"/>
    </location>
</feature>
<comment type="caution">
    <text evidence="2">The sequence shown here is derived from an EMBL/GenBank/DDBJ whole genome shotgun (WGS) entry which is preliminary data.</text>
</comment>
<evidence type="ECO:0000313" key="2">
    <source>
        <dbReference type="EMBL" id="GHI12916.1"/>
    </source>
</evidence>
<dbReference type="InterPro" id="IPR011701">
    <property type="entry name" value="MFS"/>
</dbReference>
<dbReference type="Proteomes" id="UP000660554">
    <property type="component" value="Unassembled WGS sequence"/>
</dbReference>
<feature type="transmembrane region" description="Helical" evidence="1">
    <location>
        <begin position="79"/>
        <end position="97"/>
    </location>
</feature>
<feature type="transmembrane region" description="Helical" evidence="1">
    <location>
        <begin position="301"/>
        <end position="324"/>
    </location>
</feature>
<feature type="transmembrane region" description="Helical" evidence="1">
    <location>
        <begin position="214"/>
        <end position="239"/>
    </location>
</feature>
<gene>
    <name evidence="2" type="ORF">Scinn_23790</name>
</gene>
<dbReference type="PANTHER" id="PTHR23542">
    <property type="match status" value="1"/>
</dbReference>
<keyword evidence="1" id="KW-0812">Transmembrane</keyword>
<keyword evidence="1" id="KW-0472">Membrane</keyword>
<dbReference type="GeneID" id="86953601"/>
<dbReference type="RefSeq" id="WP_185558784.1">
    <property type="nucleotide sequence ID" value="NZ_BMRU01000046.1"/>
</dbReference>
<reference evidence="3" key="1">
    <citation type="submission" date="2020-09" db="EMBL/GenBank/DDBJ databases">
        <title>Whole genome shotgun sequence of Streptomyces cinnamonensis NBRC 15873.</title>
        <authorList>
            <person name="Komaki H."/>
            <person name="Tamura T."/>
        </authorList>
    </citation>
    <scope>NUCLEOTIDE SEQUENCE [LARGE SCALE GENOMIC DNA]</scope>
    <source>
        <strain evidence="3">NBRC 15873</strain>
    </source>
</reference>
<keyword evidence="3" id="KW-1185">Reference proteome</keyword>
<name>A0ABQ3NJG1_STRVG</name>
<sequence length="420" mass="42013">MAAGYAELLGTRHAARLLVGTLVGRLPNATAPIAIVLFTRAEGGSYSLAGALAAVYGLANAVGQPLLGRAVDLFGQPRVQLPAALLSALGMVWLALAGTGSVVAAYGAVVVGGLFTPPLEGGLRALWPSVLGGREEKVHAAYAMDAVAQEVMFTVGPLLVTLFVAVWSPAGALLALNAIGVLGALSVVVSEPSRTWRSEPREAHWLGALRSRGLLALLGSFFFVGMALGSITVAGVAYADGHGGQAVYGWLMAALGLGALIGGVFYGARQWAGAPERRLRLLVALLAVGYLPLLLTPGPVAMTALAAVSGVFLAPALACAFIVVDRHAPAGTVTEAFSWLVTFFGVGAAIGTAAAGPAVELGGTAWGFGVACAAGGAALLVLMVTQGVLSTAGHSRAVAGSAPGVPDGSGEVAVQARSAQ</sequence>
<feature type="transmembrane region" description="Helical" evidence="1">
    <location>
        <begin position="46"/>
        <end position="67"/>
    </location>
</feature>
<keyword evidence="1" id="KW-1133">Transmembrane helix</keyword>
<dbReference type="InterPro" id="IPR036259">
    <property type="entry name" value="MFS_trans_sf"/>
</dbReference>
<dbReference type="Pfam" id="PF07690">
    <property type="entry name" value="MFS_1"/>
    <property type="match status" value="1"/>
</dbReference>
<organism evidence="2 3">
    <name type="scientific">Streptomyces virginiae</name>
    <name type="common">Streptomyces cinnamonensis</name>
    <dbReference type="NCBI Taxonomy" id="1961"/>
    <lineage>
        <taxon>Bacteria</taxon>
        <taxon>Bacillati</taxon>
        <taxon>Actinomycetota</taxon>
        <taxon>Actinomycetes</taxon>
        <taxon>Kitasatosporales</taxon>
        <taxon>Streptomycetaceae</taxon>
        <taxon>Streptomyces</taxon>
    </lineage>
</organism>
<evidence type="ECO:0000256" key="1">
    <source>
        <dbReference type="SAM" id="Phobius"/>
    </source>
</evidence>
<proteinExistence type="predicted"/>
<dbReference type="SUPFAM" id="SSF103473">
    <property type="entry name" value="MFS general substrate transporter"/>
    <property type="match status" value="1"/>
</dbReference>
<feature type="transmembrane region" description="Helical" evidence="1">
    <location>
        <begin position="245"/>
        <end position="267"/>
    </location>
</feature>
<feature type="transmembrane region" description="Helical" evidence="1">
    <location>
        <begin position="279"/>
        <end position="295"/>
    </location>
</feature>
<protein>
    <submittedName>
        <fullName evidence="2">MFS transporter</fullName>
    </submittedName>
</protein>
<dbReference type="PANTHER" id="PTHR23542:SF1">
    <property type="entry name" value="MAJOR FACILITATOR SUPERFAMILY (MFS) PROFILE DOMAIN-CONTAINING PROTEIN"/>
    <property type="match status" value="1"/>
</dbReference>
<feature type="transmembrane region" description="Helical" evidence="1">
    <location>
        <begin position="336"/>
        <end position="359"/>
    </location>
</feature>
<evidence type="ECO:0000313" key="3">
    <source>
        <dbReference type="Proteomes" id="UP000660554"/>
    </source>
</evidence>
<feature type="transmembrane region" description="Helical" evidence="1">
    <location>
        <begin position="365"/>
        <end position="385"/>
    </location>
</feature>
<dbReference type="Gene3D" id="1.20.1250.20">
    <property type="entry name" value="MFS general substrate transporter like domains"/>
    <property type="match status" value="1"/>
</dbReference>